<evidence type="ECO:0000256" key="2">
    <source>
        <dbReference type="ARBA" id="ARBA00022448"/>
    </source>
</evidence>
<dbReference type="EMBL" id="JBBNAG010000001">
    <property type="protein sequence ID" value="KAK9164840.1"/>
    <property type="molecule type" value="Genomic_DNA"/>
</dbReference>
<feature type="transmembrane region" description="Helical" evidence="9">
    <location>
        <begin position="147"/>
        <end position="165"/>
    </location>
</feature>
<evidence type="ECO:0000313" key="10">
    <source>
        <dbReference type="EMBL" id="KAK9164840.1"/>
    </source>
</evidence>
<feature type="transmembrane region" description="Helical" evidence="9">
    <location>
        <begin position="392"/>
        <end position="415"/>
    </location>
</feature>
<keyword evidence="5 9" id="KW-0472">Membrane</keyword>
<dbReference type="InterPro" id="IPR045033">
    <property type="entry name" value="PILS1/3/4/5/7"/>
</dbReference>
<dbReference type="PANTHER" id="PTHR31651">
    <property type="match status" value="1"/>
</dbReference>
<keyword evidence="2" id="KW-0813">Transport</keyword>
<dbReference type="AlphaFoldDB" id="A0AAP0L6B4"/>
<dbReference type="Pfam" id="PF03547">
    <property type="entry name" value="Mem_trans"/>
    <property type="match status" value="1"/>
</dbReference>
<comment type="caution">
    <text evidence="10">The sequence shown here is derived from an EMBL/GenBank/DDBJ whole genome shotgun (WGS) entry which is preliminary data.</text>
</comment>
<feature type="transmembrane region" description="Helical" evidence="9">
    <location>
        <begin position="254"/>
        <end position="272"/>
    </location>
</feature>
<evidence type="ECO:0000256" key="5">
    <source>
        <dbReference type="ARBA" id="ARBA00023136"/>
    </source>
</evidence>
<feature type="transmembrane region" description="Helical" evidence="9">
    <location>
        <begin position="292"/>
        <end position="312"/>
    </location>
</feature>
<evidence type="ECO:0000256" key="8">
    <source>
        <dbReference type="ARBA" id="ARBA00025752"/>
    </source>
</evidence>
<feature type="transmembrane region" description="Helical" evidence="9">
    <location>
        <begin position="364"/>
        <end position="385"/>
    </location>
</feature>
<proteinExistence type="inferred from homology"/>
<evidence type="ECO:0000256" key="9">
    <source>
        <dbReference type="SAM" id="Phobius"/>
    </source>
</evidence>
<accession>A0AAP0L6B4</accession>
<evidence type="ECO:0000256" key="3">
    <source>
        <dbReference type="ARBA" id="ARBA00022692"/>
    </source>
</evidence>
<comment type="similarity">
    <text evidence="8">Belongs to the auxin efflux carrier (TC 2.A.69.2) family.</text>
</comment>
<sequence>MKLVHLFLAATFPVLKLIIVTAVGSVLALNRFGVLGNDSKKHLNNVTFYVFNPALISTYLAKTLTSKTIATLWFMPLNILLASIMGSILAWLVIQITKPPQRLRALVLGCCSAGNLGNIFLIIIPAICKEKGSPFGAPDVCNAYGMAYASLSLAIGSIYLWSYVYNVMRISSNKTIQGNEQKLPIDNPNKEADGLPSKSCIEAPLPPKEGFRSEENAGQLALSYSKPGEDVKVSWLLKFKKALKLPSRNSLKKLFTPSTIGAIVGLFIGVVPQIRWLLIGDSAPLRVVEDSFFLLGQGAIPCVSLVLGVNLTKGLKGSGVQASVIVGVVLVRYVLLPLFGILVVKGASHIGLIHSEPLYRFVLLLQYAVPPAMNIGTITQLFGVAENECSIIMLWTYALASVSLTLWSILFMWLVS</sequence>
<gene>
    <name evidence="10" type="ORF">Scep_000031</name>
</gene>
<comment type="function">
    <text evidence="7">Involved in cellular auxin homeostasis by regulating auxin metabolism. Regulates intracellular auxin accumulation at the endoplasmic reticulum and thus auxin availability for nuclear auxin signaling.</text>
</comment>
<dbReference type="GO" id="GO:0005789">
    <property type="term" value="C:endoplasmic reticulum membrane"/>
    <property type="evidence" value="ECO:0007669"/>
    <property type="project" value="UniProtKB-SubCell"/>
</dbReference>
<dbReference type="PANTHER" id="PTHR31651:SF33">
    <property type="entry name" value="PROTEIN PIN-LIKES 1"/>
    <property type="match status" value="1"/>
</dbReference>
<evidence type="ECO:0000256" key="6">
    <source>
        <dbReference type="ARBA" id="ARBA00023294"/>
    </source>
</evidence>
<evidence type="ECO:0000256" key="4">
    <source>
        <dbReference type="ARBA" id="ARBA00022989"/>
    </source>
</evidence>
<evidence type="ECO:0000256" key="7">
    <source>
        <dbReference type="ARBA" id="ARBA00025100"/>
    </source>
</evidence>
<evidence type="ECO:0000313" key="11">
    <source>
        <dbReference type="Proteomes" id="UP001419268"/>
    </source>
</evidence>
<keyword evidence="6" id="KW-0927">Auxin signaling pathway</keyword>
<organism evidence="10 11">
    <name type="scientific">Stephania cephalantha</name>
    <dbReference type="NCBI Taxonomy" id="152367"/>
    <lineage>
        <taxon>Eukaryota</taxon>
        <taxon>Viridiplantae</taxon>
        <taxon>Streptophyta</taxon>
        <taxon>Embryophyta</taxon>
        <taxon>Tracheophyta</taxon>
        <taxon>Spermatophyta</taxon>
        <taxon>Magnoliopsida</taxon>
        <taxon>Ranunculales</taxon>
        <taxon>Menispermaceae</taxon>
        <taxon>Menispermoideae</taxon>
        <taxon>Cissampelideae</taxon>
        <taxon>Stephania</taxon>
    </lineage>
</organism>
<reference evidence="10 11" key="1">
    <citation type="submission" date="2024-01" db="EMBL/GenBank/DDBJ databases">
        <title>Genome assemblies of Stephania.</title>
        <authorList>
            <person name="Yang L."/>
        </authorList>
    </citation>
    <scope>NUCLEOTIDE SEQUENCE [LARGE SCALE GENOMIC DNA]</scope>
    <source>
        <strain evidence="10">JXDWG</strain>
        <tissue evidence="10">Leaf</tissue>
    </source>
</reference>
<keyword evidence="11" id="KW-1185">Reference proteome</keyword>
<name>A0AAP0L6B4_9MAGN</name>
<dbReference type="Proteomes" id="UP001419268">
    <property type="component" value="Unassembled WGS sequence"/>
</dbReference>
<keyword evidence="4 9" id="KW-1133">Transmembrane helix</keyword>
<dbReference type="GO" id="GO:0009734">
    <property type="term" value="P:auxin-activated signaling pathway"/>
    <property type="evidence" value="ECO:0007669"/>
    <property type="project" value="UniProtKB-KW"/>
</dbReference>
<feature type="transmembrane region" description="Helical" evidence="9">
    <location>
        <begin position="106"/>
        <end position="127"/>
    </location>
</feature>
<keyword evidence="3 9" id="KW-0812">Transmembrane</keyword>
<protein>
    <submittedName>
        <fullName evidence="10">Uncharacterized protein</fullName>
    </submittedName>
</protein>
<evidence type="ECO:0000256" key="1">
    <source>
        <dbReference type="ARBA" id="ARBA00004477"/>
    </source>
</evidence>
<dbReference type="InterPro" id="IPR004776">
    <property type="entry name" value="Mem_transp_PIN-like"/>
</dbReference>
<dbReference type="GO" id="GO:0080162">
    <property type="term" value="P:endoplasmic reticulum to cytosol auxin transport"/>
    <property type="evidence" value="ECO:0007669"/>
    <property type="project" value="InterPro"/>
</dbReference>
<feature type="transmembrane region" description="Helical" evidence="9">
    <location>
        <begin position="6"/>
        <end position="30"/>
    </location>
</feature>
<comment type="subcellular location">
    <subcellularLocation>
        <location evidence="1">Endoplasmic reticulum membrane</location>
        <topology evidence="1">Multi-pass membrane protein</topology>
    </subcellularLocation>
</comment>
<feature type="transmembrane region" description="Helical" evidence="9">
    <location>
        <begin position="73"/>
        <end position="94"/>
    </location>
</feature>
<feature type="transmembrane region" description="Helical" evidence="9">
    <location>
        <begin position="324"/>
        <end position="344"/>
    </location>
</feature>